<dbReference type="InterPro" id="IPR001610">
    <property type="entry name" value="PAC"/>
</dbReference>
<dbReference type="NCBIfam" id="TIGR00229">
    <property type="entry name" value="sensory_box"/>
    <property type="match status" value="1"/>
</dbReference>
<organism evidence="5 6">
    <name type="scientific">Pusillimonas minor</name>
    <dbReference type="NCBI Taxonomy" id="2697024"/>
    <lineage>
        <taxon>Bacteria</taxon>
        <taxon>Pseudomonadati</taxon>
        <taxon>Pseudomonadota</taxon>
        <taxon>Betaproteobacteria</taxon>
        <taxon>Burkholderiales</taxon>
        <taxon>Alcaligenaceae</taxon>
        <taxon>Pusillimonas</taxon>
    </lineage>
</organism>
<dbReference type="CDD" id="cd00130">
    <property type="entry name" value="PAS"/>
    <property type="match status" value="1"/>
</dbReference>
<dbReference type="Pfam" id="PF07568">
    <property type="entry name" value="HisKA_2"/>
    <property type="match status" value="1"/>
</dbReference>
<dbReference type="InterPro" id="IPR000014">
    <property type="entry name" value="PAS"/>
</dbReference>
<evidence type="ECO:0000313" key="5">
    <source>
        <dbReference type="EMBL" id="MBC2769827.1"/>
    </source>
</evidence>
<dbReference type="SUPFAM" id="SSF55874">
    <property type="entry name" value="ATPase domain of HSP90 chaperone/DNA topoisomerase II/histidine kinase"/>
    <property type="match status" value="1"/>
</dbReference>
<dbReference type="Gene3D" id="3.30.565.10">
    <property type="entry name" value="Histidine kinase-like ATPase, C-terminal domain"/>
    <property type="match status" value="1"/>
</dbReference>
<proteinExistence type="predicted"/>
<sequence length="358" mass="39996">MPQLQQPVLTPPETQLPVASPCACAFTLMCDENWQIIWASPELQTLTGYAANEVVGKNPCDFLHGPDTDAGALDQLRECVAHKKHFSGEMLNYKKDRTPFWVHLSFNPVFNDHNEFQHFVAIRTVNTYAAFIEEQTRAYVTRMERQRNVLIREVHHRIKNSLQGVAGMLRQHAQSEPRAAHVLEKAIAQVRTIAVVHGLEGKALYNEVVLCEMAPSIARMVQELVLPDGPHFTVTVNVPERIRVCEQERVPIALILNELILNAAKHLSASERHNTLGVSVAWQSQLECARITITNPGRLPDDFDFASEQGIGTGLELVRSMLPAHGATLTFANRPGFVETQLTLSPPVIYSVNPARQL</sequence>
<dbReference type="PANTHER" id="PTHR47429">
    <property type="entry name" value="PROTEIN TWIN LOV 1"/>
    <property type="match status" value="1"/>
</dbReference>
<evidence type="ECO:0000256" key="2">
    <source>
        <dbReference type="ARBA" id="ARBA00022643"/>
    </source>
</evidence>
<dbReference type="InterPro" id="IPR035965">
    <property type="entry name" value="PAS-like_dom_sf"/>
</dbReference>
<dbReference type="PROSITE" id="PS50112">
    <property type="entry name" value="PAS"/>
    <property type="match status" value="1"/>
</dbReference>
<keyword evidence="6" id="KW-1185">Reference proteome</keyword>
<gene>
    <name evidence="5" type="ORF">GTU67_07860</name>
</gene>
<dbReference type="PANTHER" id="PTHR47429:SF2">
    <property type="entry name" value="PROTEIN TWIN LOV 1"/>
    <property type="match status" value="1"/>
</dbReference>
<dbReference type="RefSeq" id="WP_185779535.1">
    <property type="nucleotide sequence ID" value="NZ_JACJUU010000004.1"/>
</dbReference>
<keyword evidence="2" id="KW-0288">FMN</keyword>
<dbReference type="EMBL" id="JACJUU010000004">
    <property type="protein sequence ID" value="MBC2769827.1"/>
    <property type="molecule type" value="Genomic_DNA"/>
</dbReference>
<dbReference type="SUPFAM" id="SSF55785">
    <property type="entry name" value="PYP-like sensor domain (PAS domain)"/>
    <property type="match status" value="1"/>
</dbReference>
<dbReference type="AlphaFoldDB" id="A0A842HNE6"/>
<dbReference type="InterPro" id="IPR011495">
    <property type="entry name" value="Sig_transdc_His_kin_sub2_dim/P"/>
</dbReference>
<accession>A0A842HNE6</accession>
<comment type="caution">
    <text evidence="5">The sequence shown here is derived from an EMBL/GenBank/DDBJ whole genome shotgun (WGS) entry which is preliminary data.</text>
</comment>
<name>A0A842HNE6_9BURK</name>
<keyword evidence="3" id="KW-0157">Chromophore</keyword>
<evidence type="ECO:0000256" key="3">
    <source>
        <dbReference type="ARBA" id="ARBA00022991"/>
    </source>
</evidence>
<keyword evidence="1" id="KW-0285">Flavoprotein</keyword>
<evidence type="ECO:0000256" key="1">
    <source>
        <dbReference type="ARBA" id="ARBA00022630"/>
    </source>
</evidence>
<protein>
    <submittedName>
        <fullName evidence="5">PAS domain-containing protein</fullName>
    </submittedName>
</protein>
<dbReference type="SMART" id="SM00086">
    <property type="entry name" value="PAC"/>
    <property type="match status" value="1"/>
</dbReference>
<reference evidence="5 6" key="1">
    <citation type="submission" date="2020-08" db="EMBL/GenBank/DDBJ databases">
        <title>Paraeoetvoesia sp. YC-7-48 draft genome sequence.</title>
        <authorList>
            <person name="Yao L."/>
        </authorList>
    </citation>
    <scope>NUCLEOTIDE SEQUENCE [LARGE SCALE GENOMIC DNA]</scope>
    <source>
        <strain evidence="6">YC-7-48</strain>
    </source>
</reference>
<evidence type="ECO:0000313" key="6">
    <source>
        <dbReference type="Proteomes" id="UP000545386"/>
    </source>
</evidence>
<evidence type="ECO:0000259" key="4">
    <source>
        <dbReference type="PROSITE" id="PS50112"/>
    </source>
</evidence>
<dbReference type="Pfam" id="PF13426">
    <property type="entry name" value="PAS_9"/>
    <property type="match status" value="1"/>
</dbReference>
<dbReference type="Proteomes" id="UP000545386">
    <property type="component" value="Unassembled WGS sequence"/>
</dbReference>
<dbReference type="InterPro" id="IPR036890">
    <property type="entry name" value="HATPase_C_sf"/>
</dbReference>
<dbReference type="Gene3D" id="3.30.450.20">
    <property type="entry name" value="PAS domain"/>
    <property type="match status" value="1"/>
</dbReference>
<feature type="domain" description="PAS" evidence="4">
    <location>
        <begin position="31"/>
        <end position="83"/>
    </location>
</feature>